<evidence type="ECO:0000313" key="3">
    <source>
        <dbReference type="Proteomes" id="UP000178372"/>
    </source>
</evidence>
<sequence length="111" mass="11916">MSLIISLVLNALAVYASSWIIPGVHLNDLYTALIVAVVLGLINTFIKPVLVLLTLPITLLTLGLFSLVINALMILLVDRLVLGFAVDGFLAALIFSLVLSIISTILNNLFN</sequence>
<protein>
    <recommendedName>
        <fullName evidence="4">Phage holin family protein</fullName>
    </recommendedName>
</protein>
<proteinExistence type="predicted"/>
<keyword evidence="1" id="KW-0472">Membrane</keyword>
<dbReference type="PANTHER" id="PTHR37309">
    <property type="entry name" value="SLR0284 PROTEIN"/>
    <property type="match status" value="1"/>
</dbReference>
<evidence type="ECO:0008006" key="4">
    <source>
        <dbReference type="Google" id="ProtNLM"/>
    </source>
</evidence>
<dbReference type="EMBL" id="MFZF01000020">
    <property type="protein sequence ID" value="OGK16165.1"/>
    <property type="molecule type" value="Genomic_DNA"/>
</dbReference>
<feature type="transmembrane region" description="Helical" evidence="1">
    <location>
        <begin position="28"/>
        <end position="46"/>
    </location>
</feature>
<dbReference type="AlphaFoldDB" id="A0A1F7GBK6"/>
<dbReference type="Pfam" id="PF04020">
    <property type="entry name" value="Phage_holin_4_2"/>
    <property type="match status" value="1"/>
</dbReference>
<name>A0A1F7GBK6_9BACT</name>
<gene>
    <name evidence="2" type="ORF">A2690_01865</name>
</gene>
<evidence type="ECO:0000313" key="2">
    <source>
        <dbReference type="EMBL" id="OGK16165.1"/>
    </source>
</evidence>
<dbReference type="PANTHER" id="PTHR37309:SF1">
    <property type="entry name" value="SLR0284 PROTEIN"/>
    <property type="match status" value="1"/>
</dbReference>
<organism evidence="2 3">
    <name type="scientific">Candidatus Roizmanbacteria bacterium RIFCSPHIGHO2_01_FULL_39_12b</name>
    <dbReference type="NCBI Taxonomy" id="1802030"/>
    <lineage>
        <taxon>Bacteria</taxon>
        <taxon>Candidatus Roizmaniibacteriota</taxon>
    </lineage>
</organism>
<reference evidence="2 3" key="1">
    <citation type="journal article" date="2016" name="Nat. Commun.">
        <title>Thousands of microbial genomes shed light on interconnected biogeochemical processes in an aquifer system.</title>
        <authorList>
            <person name="Anantharaman K."/>
            <person name="Brown C.T."/>
            <person name="Hug L.A."/>
            <person name="Sharon I."/>
            <person name="Castelle C.J."/>
            <person name="Probst A.J."/>
            <person name="Thomas B.C."/>
            <person name="Singh A."/>
            <person name="Wilkins M.J."/>
            <person name="Karaoz U."/>
            <person name="Brodie E.L."/>
            <person name="Williams K.H."/>
            <person name="Hubbard S.S."/>
            <person name="Banfield J.F."/>
        </authorList>
    </citation>
    <scope>NUCLEOTIDE SEQUENCE [LARGE SCALE GENOMIC DNA]</scope>
</reference>
<feature type="transmembrane region" description="Helical" evidence="1">
    <location>
        <begin position="89"/>
        <end position="110"/>
    </location>
</feature>
<feature type="transmembrane region" description="Helical" evidence="1">
    <location>
        <begin position="53"/>
        <end position="77"/>
    </location>
</feature>
<accession>A0A1F7GBK6</accession>
<keyword evidence="1" id="KW-0812">Transmembrane</keyword>
<keyword evidence="1" id="KW-1133">Transmembrane helix</keyword>
<dbReference type="Proteomes" id="UP000178372">
    <property type="component" value="Unassembled WGS sequence"/>
</dbReference>
<comment type="caution">
    <text evidence="2">The sequence shown here is derived from an EMBL/GenBank/DDBJ whole genome shotgun (WGS) entry which is preliminary data.</text>
</comment>
<dbReference type="InterPro" id="IPR007165">
    <property type="entry name" value="Phage_holin_4_2"/>
</dbReference>
<evidence type="ECO:0000256" key="1">
    <source>
        <dbReference type="SAM" id="Phobius"/>
    </source>
</evidence>